<keyword evidence="8" id="KW-0735">Signal-anchor</keyword>
<evidence type="ECO:0000256" key="5">
    <source>
        <dbReference type="ARBA" id="ARBA00022692"/>
    </source>
</evidence>
<dbReference type="OrthoDB" id="7943907at2"/>
<dbReference type="AlphaFoldDB" id="A0A1H4FSM8"/>
<keyword evidence="7" id="KW-0256">Endoplasmic reticulum</keyword>
<comment type="subcellular location">
    <subcellularLocation>
        <location evidence="2">Endoplasmic reticulum membrane</location>
        <topology evidence="2">Single-pass type II membrane protein</topology>
    </subcellularLocation>
    <subcellularLocation>
        <location evidence="1">Golgi apparatus membrane</location>
        <topology evidence="1">Single-pass type II membrane protein</topology>
    </subcellularLocation>
</comment>
<evidence type="ECO:0000313" key="16">
    <source>
        <dbReference type="Proteomes" id="UP000183253"/>
    </source>
</evidence>
<dbReference type="GO" id="GO:0015012">
    <property type="term" value="P:heparan sulfate proteoglycan biosynthetic process"/>
    <property type="evidence" value="ECO:0007669"/>
    <property type="project" value="TreeGrafter"/>
</dbReference>
<dbReference type="PANTHER" id="PTHR46025:SF3">
    <property type="entry name" value="XYLOSYLTRANSFERASE OXT"/>
    <property type="match status" value="1"/>
</dbReference>
<dbReference type="InterPro" id="IPR003406">
    <property type="entry name" value="Glyco_trans_14"/>
</dbReference>
<evidence type="ECO:0000256" key="8">
    <source>
        <dbReference type="ARBA" id="ARBA00022968"/>
    </source>
</evidence>
<protein>
    <recommendedName>
        <fullName evidence="14">Peptide O-xylosyltransferase</fullName>
    </recommendedName>
</protein>
<evidence type="ECO:0000256" key="4">
    <source>
        <dbReference type="ARBA" id="ARBA00022679"/>
    </source>
</evidence>
<gene>
    <name evidence="15" type="ORF">SAMN05444145_11257</name>
</gene>
<accession>A0A1H4FSM8</accession>
<dbReference type="Pfam" id="PF02485">
    <property type="entry name" value="Branch"/>
    <property type="match status" value="1"/>
</dbReference>
<keyword evidence="6" id="KW-0479">Metal-binding</keyword>
<dbReference type="GO" id="GO:0046872">
    <property type="term" value="F:metal ion binding"/>
    <property type="evidence" value="ECO:0007669"/>
    <property type="project" value="UniProtKB-KW"/>
</dbReference>
<evidence type="ECO:0000256" key="3">
    <source>
        <dbReference type="ARBA" id="ARBA00022676"/>
    </source>
</evidence>
<evidence type="ECO:0000256" key="7">
    <source>
        <dbReference type="ARBA" id="ARBA00022824"/>
    </source>
</evidence>
<dbReference type="GO" id="GO:0016020">
    <property type="term" value="C:membrane"/>
    <property type="evidence" value="ECO:0007669"/>
    <property type="project" value="InterPro"/>
</dbReference>
<dbReference type="EMBL" id="FNRI01000012">
    <property type="protein sequence ID" value="SEB00077.1"/>
    <property type="molecule type" value="Genomic_DNA"/>
</dbReference>
<keyword evidence="12" id="KW-1015">Disulfide bond</keyword>
<evidence type="ECO:0000256" key="9">
    <source>
        <dbReference type="ARBA" id="ARBA00022989"/>
    </source>
</evidence>
<keyword evidence="13" id="KW-0325">Glycoprotein</keyword>
<dbReference type="GO" id="GO:0050650">
    <property type="term" value="P:chondroitin sulfate proteoglycan biosynthetic process"/>
    <property type="evidence" value="ECO:0007669"/>
    <property type="project" value="TreeGrafter"/>
</dbReference>
<evidence type="ECO:0000256" key="14">
    <source>
        <dbReference type="ARBA" id="ARBA00042865"/>
    </source>
</evidence>
<dbReference type="GO" id="GO:0030158">
    <property type="term" value="F:protein xylosyltransferase activity"/>
    <property type="evidence" value="ECO:0007669"/>
    <property type="project" value="InterPro"/>
</dbReference>
<dbReference type="PANTHER" id="PTHR46025">
    <property type="entry name" value="XYLOSYLTRANSFERASE OXT"/>
    <property type="match status" value="1"/>
</dbReference>
<keyword evidence="9" id="KW-1133">Transmembrane helix</keyword>
<evidence type="ECO:0000256" key="12">
    <source>
        <dbReference type="ARBA" id="ARBA00023157"/>
    </source>
</evidence>
<evidence type="ECO:0000256" key="13">
    <source>
        <dbReference type="ARBA" id="ARBA00023180"/>
    </source>
</evidence>
<dbReference type="InterPro" id="IPR043538">
    <property type="entry name" value="XYLT"/>
</dbReference>
<keyword evidence="10" id="KW-0333">Golgi apparatus</keyword>
<evidence type="ECO:0000256" key="1">
    <source>
        <dbReference type="ARBA" id="ARBA00004323"/>
    </source>
</evidence>
<keyword evidence="4" id="KW-0808">Transferase</keyword>
<keyword evidence="16" id="KW-1185">Reference proteome</keyword>
<dbReference type="Proteomes" id="UP000183253">
    <property type="component" value="Unassembled WGS sequence"/>
</dbReference>
<evidence type="ECO:0000256" key="6">
    <source>
        <dbReference type="ARBA" id="ARBA00022723"/>
    </source>
</evidence>
<keyword evidence="11" id="KW-0472">Membrane</keyword>
<reference evidence="15 16" key="1">
    <citation type="submission" date="2016-10" db="EMBL/GenBank/DDBJ databases">
        <authorList>
            <person name="de Groot N.N."/>
        </authorList>
    </citation>
    <scope>NUCLEOTIDE SEQUENCE [LARGE SCALE GENOMIC DNA]</scope>
    <source>
        <strain evidence="15 16">DSM 25383</strain>
    </source>
</reference>
<keyword evidence="3" id="KW-0328">Glycosyltransferase</keyword>
<organism evidence="15 16">
    <name type="scientific">Alistipes timonensis JC136</name>
    <dbReference type="NCBI Taxonomy" id="1033731"/>
    <lineage>
        <taxon>Bacteria</taxon>
        <taxon>Pseudomonadati</taxon>
        <taxon>Bacteroidota</taxon>
        <taxon>Bacteroidia</taxon>
        <taxon>Bacteroidales</taxon>
        <taxon>Rikenellaceae</taxon>
        <taxon>Alistipes</taxon>
    </lineage>
</organism>
<sequence>MRVNYMFTVYNEPELLARTVSKLQHPQAYFYIHVDGKKDIEPFMKSLKRLPHVFFLTGDARINVEWGDISMVQAELNLMRAVVADTKEGYCVLISGQDYPIKSTAYIHDYFAARYPAEFIHAEPLEETEPVIRRIMDRHARWHWITVVGKFKIVVFPWRFVACSGWRFFDMRCLKKLCSWKMIANCCNLFFTRRKFPADLHLYASETWFEITTRTAERVLRKIEEHPEYMAYYRTFGLPEESMLQSIILSDAEGKRDWAGDFLLYVNRNRSDENGMPVPCDIDLTAADISDIEDKIKNAPDKLFARKVSLNEVALLERIDSLTN</sequence>
<evidence type="ECO:0000256" key="10">
    <source>
        <dbReference type="ARBA" id="ARBA00023034"/>
    </source>
</evidence>
<evidence type="ECO:0000313" key="15">
    <source>
        <dbReference type="EMBL" id="SEB00077.1"/>
    </source>
</evidence>
<dbReference type="RefSeq" id="WP_010266315.1">
    <property type="nucleotide sequence ID" value="NZ_CAEG01000019.1"/>
</dbReference>
<name>A0A1H4FSM8_9BACT</name>
<evidence type="ECO:0000256" key="11">
    <source>
        <dbReference type="ARBA" id="ARBA00023136"/>
    </source>
</evidence>
<proteinExistence type="predicted"/>
<keyword evidence="5" id="KW-0812">Transmembrane</keyword>
<dbReference type="STRING" id="1033731.SAMN05444145_11257"/>
<evidence type="ECO:0000256" key="2">
    <source>
        <dbReference type="ARBA" id="ARBA00004648"/>
    </source>
</evidence>